<feature type="binding site" evidence="17">
    <location>
        <position position="177"/>
    </location>
    <ligand>
        <name>FAD</name>
        <dbReference type="ChEBI" id="CHEBI:57692"/>
    </ligand>
</feature>
<proteinExistence type="inferred from homology"/>
<feature type="disulfide bond" description="Redox-active" evidence="18">
    <location>
        <begin position="305"/>
        <end position="308"/>
    </location>
</feature>
<reference evidence="20 21" key="1">
    <citation type="submission" date="2016-08" db="EMBL/GenBank/DDBJ databases">
        <title>A Parts List for Fungal Cellulosomes Revealed by Comparative Genomics.</title>
        <authorList>
            <consortium name="DOE Joint Genome Institute"/>
            <person name="Haitjema C.H."/>
            <person name="Gilmore S.P."/>
            <person name="Henske J.K."/>
            <person name="Solomon K.V."/>
            <person name="De Groot R."/>
            <person name="Kuo A."/>
            <person name="Mondo S.J."/>
            <person name="Salamov A.A."/>
            <person name="Labutti K."/>
            <person name="Zhao Z."/>
            <person name="Chiniquy J."/>
            <person name="Barry K."/>
            <person name="Brewer H.M."/>
            <person name="Purvine S.O."/>
            <person name="Wright A.T."/>
            <person name="Boxma B."/>
            <person name="Van Alen T."/>
            <person name="Hackstein J.H."/>
            <person name="Baker S.E."/>
            <person name="Grigoriev I.V."/>
            <person name="O'Malley M.A."/>
        </authorList>
    </citation>
    <scope>NUCLEOTIDE SEQUENCE [LARGE SCALE GENOMIC DNA]</scope>
    <source>
        <strain evidence="20 21">G1</strain>
    </source>
</reference>
<feature type="region of interest" description="Disordered" evidence="19">
    <location>
        <begin position="370"/>
        <end position="390"/>
    </location>
</feature>
<dbReference type="Pfam" id="PF04137">
    <property type="entry name" value="ERO1"/>
    <property type="match status" value="1"/>
</dbReference>
<dbReference type="GO" id="GO:0005789">
    <property type="term" value="C:endoplasmic reticulum membrane"/>
    <property type="evidence" value="ECO:0007669"/>
    <property type="project" value="UniProtKB-SubCell"/>
</dbReference>
<evidence type="ECO:0000256" key="8">
    <source>
        <dbReference type="ARBA" id="ARBA00022824"/>
    </source>
</evidence>
<feature type="compositionally biased region" description="Basic residues" evidence="19">
    <location>
        <begin position="442"/>
        <end position="461"/>
    </location>
</feature>
<feature type="binding site" evidence="17">
    <location>
        <position position="133"/>
    </location>
    <ligand>
        <name>FAD</name>
        <dbReference type="ChEBI" id="CHEBI:57692"/>
    </ligand>
</feature>
<evidence type="ECO:0000256" key="15">
    <source>
        <dbReference type="ARBA" id="ARBA00023284"/>
    </source>
</evidence>
<keyword evidence="13 18" id="KW-1015">Disulfide bond</keyword>
<dbReference type="PANTHER" id="PTHR12613">
    <property type="entry name" value="ERO1-RELATED"/>
    <property type="match status" value="1"/>
</dbReference>
<evidence type="ECO:0000256" key="3">
    <source>
        <dbReference type="ARBA" id="ARBA00008277"/>
    </source>
</evidence>
<keyword evidence="14" id="KW-0325">Glycoprotein</keyword>
<sequence>MLNLKFEGDISDCQCKYESVEEMNKEISPILKDLVETTYFRYYKVDLWKECPFWPDGGLLCTSERCSVPSVDEEKIPEEWKTENLSRVEKSSIFGEFSMFDNCDYTSNEFCVFDEESGGLRYVDLPTNPERFTGYQGESAARVWNSIYNENCFGVQSHLEDACQEQRVYYKLISGLHASISTNVCYYWLDTNTGVWGPNVDCFIWKLGKFPDRIENIYLNYAIYIRAINKISKYLNNYSYCNGSDEEDLKVTVSKLVKDVTDITKHYPFTFDETKFFNSPETKTLLKDTKFQFRNITRIMDCVACEKCRLWGKLQITGLGTALKILFNNENADSISLKRSEIVAFVNGFSKLSTSINMIEEFRELWKEKDNKEGSSSSTTEKKEEKKKETEELKSNNNLFILTIGSLLVGLLMQRIGVKNVKKIENQQDSTSNKKEVQNNNNKKKNNKSPKVERKKSKKIN</sequence>
<keyword evidence="21" id="KW-1185">Reference proteome</keyword>
<dbReference type="PIRSF" id="PIRSF017205">
    <property type="entry name" value="ERO1"/>
    <property type="match status" value="1"/>
</dbReference>
<evidence type="ECO:0000313" key="21">
    <source>
        <dbReference type="Proteomes" id="UP000193920"/>
    </source>
</evidence>
<keyword evidence="7" id="KW-0732">Signal</keyword>
<dbReference type="Proteomes" id="UP000193920">
    <property type="component" value="Unassembled WGS sequence"/>
</dbReference>
<feature type="binding site" evidence="17">
    <location>
        <position position="144"/>
    </location>
    <ligand>
        <name>FAD</name>
        <dbReference type="ChEBI" id="CHEBI:57692"/>
    </ligand>
</feature>
<dbReference type="GO" id="GO:0034975">
    <property type="term" value="P:protein folding in endoplasmic reticulum"/>
    <property type="evidence" value="ECO:0007669"/>
    <property type="project" value="InterPro"/>
</dbReference>
<dbReference type="InterPro" id="IPR037192">
    <property type="entry name" value="ERO1-like_sf"/>
</dbReference>
<evidence type="ECO:0000256" key="2">
    <source>
        <dbReference type="ARBA" id="ARBA00004367"/>
    </source>
</evidence>
<feature type="disulfide bond" description="Redox-active" evidence="18">
    <location>
        <begin position="61"/>
        <end position="66"/>
    </location>
</feature>
<dbReference type="OrthoDB" id="269384at2759"/>
<evidence type="ECO:0000256" key="6">
    <source>
        <dbReference type="ARBA" id="ARBA00022630"/>
    </source>
</evidence>
<comment type="subcellular location">
    <subcellularLocation>
        <location evidence="2">Endoplasmic reticulum membrane</location>
        <topology evidence="2">Peripheral membrane protein</topology>
        <orientation evidence="2">Lumenal side</orientation>
    </subcellularLocation>
</comment>
<keyword evidence="15" id="KW-0676">Redox-active center</keyword>
<dbReference type="AlphaFoldDB" id="A0A1Y2ANX7"/>
<feature type="active site" evidence="16">
    <location>
        <position position="308"/>
    </location>
</feature>
<dbReference type="GO" id="GO:0071949">
    <property type="term" value="F:FAD binding"/>
    <property type="evidence" value="ECO:0007669"/>
    <property type="project" value="InterPro"/>
</dbReference>
<keyword evidence="11" id="KW-0560">Oxidoreductase</keyword>
<evidence type="ECO:0000256" key="1">
    <source>
        <dbReference type="ARBA" id="ARBA00001974"/>
    </source>
</evidence>
<feature type="binding site" evidence="17">
    <location>
        <position position="131"/>
    </location>
    <ligand>
        <name>FAD</name>
        <dbReference type="ChEBI" id="CHEBI:57692"/>
    </ligand>
</feature>
<keyword evidence="8" id="KW-0256">Endoplasmic reticulum</keyword>
<feature type="compositionally biased region" description="Basic and acidic residues" evidence="19">
    <location>
        <begin position="380"/>
        <end position="390"/>
    </location>
</feature>
<dbReference type="GO" id="GO:0015035">
    <property type="term" value="F:protein-disulfide reductase activity"/>
    <property type="evidence" value="ECO:0007669"/>
    <property type="project" value="InterPro"/>
</dbReference>
<keyword evidence="9 17" id="KW-0274">FAD</keyword>
<evidence type="ECO:0000256" key="18">
    <source>
        <dbReference type="PIRSR" id="PIRSR017205-3"/>
    </source>
</evidence>
<feature type="active site" description="Nucleophile" evidence="16">
    <location>
        <position position="305"/>
    </location>
</feature>
<keyword evidence="6" id="KW-0285">Flavoprotein</keyword>
<evidence type="ECO:0000313" key="20">
    <source>
        <dbReference type="EMBL" id="ORY24251.1"/>
    </source>
</evidence>
<protein>
    <submittedName>
        <fullName evidence="20">ERO1-domain-containing protein</fullName>
    </submittedName>
</protein>
<dbReference type="STRING" id="1754190.A0A1Y2ANX7"/>
<comment type="cofactor">
    <cofactor evidence="1 17">
        <name>FAD</name>
        <dbReference type="ChEBI" id="CHEBI:57692"/>
    </cofactor>
</comment>
<feature type="binding site" evidence="17">
    <location>
        <position position="206"/>
    </location>
    <ligand>
        <name>FAD</name>
        <dbReference type="ChEBI" id="CHEBI:57692"/>
    </ligand>
</feature>
<accession>A0A1Y2ANX7</accession>
<gene>
    <name evidence="20" type="ORF">LY90DRAFT_428806</name>
</gene>
<dbReference type="SUPFAM" id="SSF110019">
    <property type="entry name" value="ERO1-like"/>
    <property type="match status" value="1"/>
</dbReference>
<evidence type="ECO:0000256" key="17">
    <source>
        <dbReference type="PIRSR" id="PIRSR017205-2"/>
    </source>
</evidence>
<keyword evidence="5" id="KW-0813">Transport</keyword>
<dbReference type="EMBL" id="MCOG01000224">
    <property type="protein sequence ID" value="ORY24251.1"/>
    <property type="molecule type" value="Genomic_DNA"/>
</dbReference>
<feature type="compositionally biased region" description="Basic and acidic residues" evidence="19">
    <location>
        <begin position="426"/>
        <end position="437"/>
    </location>
</feature>
<feature type="region of interest" description="Disordered" evidence="19">
    <location>
        <begin position="426"/>
        <end position="461"/>
    </location>
</feature>
<evidence type="ECO:0000256" key="4">
    <source>
        <dbReference type="ARBA" id="ARBA00011802"/>
    </source>
</evidence>
<evidence type="ECO:0000256" key="5">
    <source>
        <dbReference type="ARBA" id="ARBA00022448"/>
    </source>
</evidence>
<comment type="similarity">
    <text evidence="3">Belongs to the EROs family.</text>
</comment>
<feature type="binding site" evidence="17">
    <location>
        <position position="174"/>
    </location>
    <ligand>
        <name>FAD</name>
        <dbReference type="ChEBI" id="CHEBI:57692"/>
    </ligand>
</feature>
<evidence type="ECO:0000256" key="13">
    <source>
        <dbReference type="ARBA" id="ARBA00023157"/>
    </source>
</evidence>
<keyword evidence="10" id="KW-0249">Electron transport</keyword>
<evidence type="ECO:0000256" key="7">
    <source>
        <dbReference type="ARBA" id="ARBA00022729"/>
    </source>
</evidence>
<name>A0A1Y2ANX7_9FUNG</name>
<evidence type="ECO:0000256" key="9">
    <source>
        <dbReference type="ARBA" id="ARBA00022827"/>
    </source>
</evidence>
<dbReference type="GO" id="GO:0016972">
    <property type="term" value="F:thiol oxidase activity"/>
    <property type="evidence" value="ECO:0007669"/>
    <property type="project" value="InterPro"/>
</dbReference>
<keyword evidence="12" id="KW-0472">Membrane</keyword>
<dbReference type="InterPro" id="IPR007266">
    <property type="entry name" value="Ero1"/>
</dbReference>
<comment type="subunit">
    <text evidence="4">May function both as a monomer and a homodimer.</text>
</comment>
<evidence type="ECO:0000256" key="11">
    <source>
        <dbReference type="ARBA" id="ARBA00023002"/>
    </source>
</evidence>
<evidence type="ECO:0000256" key="14">
    <source>
        <dbReference type="ARBA" id="ARBA00023180"/>
    </source>
</evidence>
<evidence type="ECO:0000256" key="10">
    <source>
        <dbReference type="ARBA" id="ARBA00022982"/>
    </source>
</evidence>
<evidence type="ECO:0000256" key="12">
    <source>
        <dbReference type="ARBA" id="ARBA00023136"/>
    </source>
</evidence>
<organism evidence="20 21">
    <name type="scientific">Neocallimastix californiae</name>
    <dbReference type="NCBI Taxonomy" id="1754190"/>
    <lineage>
        <taxon>Eukaryota</taxon>
        <taxon>Fungi</taxon>
        <taxon>Fungi incertae sedis</taxon>
        <taxon>Chytridiomycota</taxon>
        <taxon>Chytridiomycota incertae sedis</taxon>
        <taxon>Neocallimastigomycetes</taxon>
        <taxon>Neocallimastigales</taxon>
        <taxon>Neocallimastigaceae</taxon>
        <taxon>Neocallimastix</taxon>
    </lineage>
</organism>
<evidence type="ECO:0000256" key="16">
    <source>
        <dbReference type="PIRSR" id="PIRSR017205-1"/>
    </source>
</evidence>
<dbReference type="PANTHER" id="PTHR12613:SF0">
    <property type="entry name" value="ERO1-LIKE PROTEIN"/>
    <property type="match status" value="1"/>
</dbReference>
<evidence type="ECO:0000256" key="19">
    <source>
        <dbReference type="SAM" id="MobiDB-lite"/>
    </source>
</evidence>
<comment type="caution">
    <text evidence="20">The sequence shown here is derived from an EMBL/GenBank/DDBJ whole genome shotgun (WGS) entry which is preliminary data.</text>
</comment>